<sequence length="217" mass="21870">METGRVEQAGARAGALSAPTVRLGASIAVGAIAGAAWSAALRAYMAEIAGSESHVDWLRTFVGILLPGMLVGAAIGASAGLDPSTRRGRVALRWCSLSVLLLALVPMLLPGQLWALLMTGLGGGAVAVALGGLAGGYALGGGRRWLRLVCIVPALVLVVGIPASVPAIGGDALAPTSPRGVWVMLLAATLMVVLMAAVAIPFRRLRAIPSSTVRTAP</sequence>
<keyword evidence="1" id="KW-0472">Membrane</keyword>
<organism evidence="2 3">
    <name type="scientific">Microbacterium rhizosphaerae</name>
    <dbReference type="NCBI Taxonomy" id="1678237"/>
    <lineage>
        <taxon>Bacteria</taxon>
        <taxon>Bacillati</taxon>
        <taxon>Actinomycetota</taxon>
        <taxon>Actinomycetes</taxon>
        <taxon>Micrococcales</taxon>
        <taxon>Microbacteriaceae</taxon>
        <taxon>Microbacterium</taxon>
    </lineage>
</organism>
<evidence type="ECO:0000313" key="3">
    <source>
        <dbReference type="Proteomes" id="UP001323798"/>
    </source>
</evidence>
<evidence type="ECO:0000313" key="2">
    <source>
        <dbReference type="EMBL" id="WPR90410.1"/>
    </source>
</evidence>
<proteinExistence type="predicted"/>
<keyword evidence="1" id="KW-1133">Transmembrane helix</keyword>
<feature type="transmembrane region" description="Helical" evidence="1">
    <location>
        <begin position="21"/>
        <end position="45"/>
    </location>
</feature>
<keyword evidence="3" id="KW-1185">Reference proteome</keyword>
<gene>
    <name evidence="2" type="ORF">SM116_03730</name>
</gene>
<feature type="transmembrane region" description="Helical" evidence="1">
    <location>
        <begin position="181"/>
        <end position="202"/>
    </location>
</feature>
<feature type="transmembrane region" description="Helical" evidence="1">
    <location>
        <begin position="57"/>
        <end position="79"/>
    </location>
</feature>
<dbReference type="EMBL" id="CP139368">
    <property type="protein sequence ID" value="WPR90410.1"/>
    <property type="molecule type" value="Genomic_DNA"/>
</dbReference>
<dbReference type="RefSeq" id="WP_320943122.1">
    <property type="nucleotide sequence ID" value="NZ_BAABEU010000011.1"/>
</dbReference>
<protein>
    <recommendedName>
        <fullName evidence="4">Major facilitator superfamily (MFS) profile domain-containing protein</fullName>
    </recommendedName>
</protein>
<keyword evidence="1" id="KW-0812">Transmembrane</keyword>
<name>A0ABZ0SQE5_9MICO</name>
<evidence type="ECO:0000256" key="1">
    <source>
        <dbReference type="SAM" id="Phobius"/>
    </source>
</evidence>
<dbReference type="Proteomes" id="UP001323798">
    <property type="component" value="Chromosome"/>
</dbReference>
<accession>A0ABZ0SQE5</accession>
<reference evidence="2 3" key="1">
    <citation type="submission" date="2023-11" db="EMBL/GenBank/DDBJ databases">
        <title>Genome sequence of Microbacterium rhizosphaerae KACC 19337.</title>
        <authorList>
            <person name="Choi H."/>
            <person name="Kim S."/>
            <person name="Kim Y."/>
            <person name="Kwon S.-W."/>
            <person name="Heo J."/>
        </authorList>
    </citation>
    <scope>NUCLEOTIDE SEQUENCE [LARGE SCALE GENOMIC DNA]</scope>
    <source>
        <strain evidence="2 3">KACC 19337</strain>
    </source>
</reference>
<evidence type="ECO:0008006" key="4">
    <source>
        <dbReference type="Google" id="ProtNLM"/>
    </source>
</evidence>
<feature type="transmembrane region" description="Helical" evidence="1">
    <location>
        <begin position="91"/>
        <end position="109"/>
    </location>
</feature>
<feature type="transmembrane region" description="Helical" evidence="1">
    <location>
        <begin position="146"/>
        <end position="169"/>
    </location>
</feature>
<feature type="transmembrane region" description="Helical" evidence="1">
    <location>
        <begin position="115"/>
        <end position="139"/>
    </location>
</feature>